<dbReference type="SUPFAM" id="SSF55874">
    <property type="entry name" value="ATPase domain of HSP90 chaperone/DNA topoisomerase II/histidine kinase"/>
    <property type="match status" value="1"/>
</dbReference>
<evidence type="ECO:0000256" key="1">
    <source>
        <dbReference type="ARBA" id="ARBA00022679"/>
    </source>
</evidence>
<dbReference type="InterPro" id="IPR036890">
    <property type="entry name" value="HATPase_C_sf"/>
</dbReference>
<dbReference type="CDD" id="cd16917">
    <property type="entry name" value="HATPase_UhpB-NarQ-NarX-like"/>
    <property type="match status" value="1"/>
</dbReference>
<organism evidence="7 8">
    <name type="scientific">Flavisolibacter ginsengisoli DSM 18119</name>
    <dbReference type="NCBI Taxonomy" id="1121884"/>
    <lineage>
        <taxon>Bacteria</taxon>
        <taxon>Pseudomonadati</taxon>
        <taxon>Bacteroidota</taxon>
        <taxon>Chitinophagia</taxon>
        <taxon>Chitinophagales</taxon>
        <taxon>Chitinophagaceae</taxon>
        <taxon>Flavisolibacter</taxon>
    </lineage>
</organism>
<dbReference type="GO" id="GO:0016020">
    <property type="term" value="C:membrane"/>
    <property type="evidence" value="ECO:0007669"/>
    <property type="project" value="InterPro"/>
</dbReference>
<evidence type="ECO:0000256" key="3">
    <source>
        <dbReference type="ARBA" id="ARBA00023012"/>
    </source>
</evidence>
<dbReference type="SUPFAM" id="SSF55785">
    <property type="entry name" value="PYP-like sensor domain (PAS domain)"/>
    <property type="match status" value="2"/>
</dbReference>
<gene>
    <name evidence="7" type="ORF">SAMN02745131_02844</name>
</gene>
<feature type="domain" description="PAS" evidence="5">
    <location>
        <begin position="11"/>
        <end position="83"/>
    </location>
</feature>
<dbReference type="SMART" id="SM00091">
    <property type="entry name" value="PAS"/>
    <property type="match status" value="2"/>
</dbReference>
<dbReference type="Proteomes" id="UP000184048">
    <property type="component" value="Unassembled WGS sequence"/>
</dbReference>
<proteinExistence type="predicted"/>
<dbReference type="GO" id="GO:0000155">
    <property type="term" value="F:phosphorelay sensor kinase activity"/>
    <property type="evidence" value="ECO:0007669"/>
    <property type="project" value="InterPro"/>
</dbReference>
<sequence length="500" mass="55912">MSAPHLNEIIDNLSLTYHLENSSLGIILCDSHLNIIYSSEKAQEIFGWEPGAYLQNPISIESMVYVEDADKVIQVIEEISSGKVLHNQGINRNYTASGEVIYCQWYNSALVDDARQVVNILSLVQDVTLQMQNSLALQASEHQLSQMFNGAIDPMWLIKVEGNSRFTFERINTAFSKVTGWSKEQVIGKPIESVMPASSHELVHEKYNEAIRSYRIIDYVEEAAHPAGIKYGEIRVIPLVDENGNINRLLGIANDITENVLLQKKLEAERDLYNRKITYAAIKGQELERAKVSSELHDNVNQVLTTVKLYIELCKDDRVDSNEILSKCSLLLNRTIDDIRSLSKQLSAPSLGKINFRETLNDLATSISTASQMNVNLSINMENCSEMDNELHLTIYRIVQEQLTNIIKYAKASIVDVMLEHVNGIVQLVIKDNGVGFDTSQKTNGIGLTNMRSRAAILGGNVAIESQLHMGTKVTVQFPVRIIGDRCIPAEVTESIYTGL</sequence>
<keyword evidence="3" id="KW-0902">Two-component regulatory system</keyword>
<keyword evidence="1" id="KW-0808">Transferase</keyword>
<protein>
    <submittedName>
        <fullName evidence="7">PAS domain S-box-containing protein</fullName>
    </submittedName>
</protein>
<dbReference type="PROSITE" id="PS50113">
    <property type="entry name" value="PAC"/>
    <property type="match status" value="1"/>
</dbReference>
<keyword evidence="8" id="KW-1185">Reference proteome</keyword>
<dbReference type="InterPro" id="IPR000014">
    <property type="entry name" value="PAS"/>
</dbReference>
<dbReference type="PANTHER" id="PTHR24421">
    <property type="entry name" value="NITRATE/NITRITE SENSOR PROTEIN NARX-RELATED"/>
    <property type="match status" value="1"/>
</dbReference>
<dbReference type="Pfam" id="PF02518">
    <property type="entry name" value="HATPase_c"/>
    <property type="match status" value="1"/>
</dbReference>
<name>A0A1M5CAN4_9BACT</name>
<dbReference type="InterPro" id="IPR050482">
    <property type="entry name" value="Sensor_HK_TwoCompSys"/>
</dbReference>
<dbReference type="PANTHER" id="PTHR24421:SF59">
    <property type="entry name" value="OXYGEN SENSOR HISTIDINE KINASE NREB"/>
    <property type="match status" value="1"/>
</dbReference>
<dbReference type="GO" id="GO:0046983">
    <property type="term" value="F:protein dimerization activity"/>
    <property type="evidence" value="ECO:0007669"/>
    <property type="project" value="InterPro"/>
</dbReference>
<dbReference type="Pfam" id="PF07730">
    <property type="entry name" value="HisKA_3"/>
    <property type="match status" value="1"/>
</dbReference>
<dbReference type="STRING" id="1121884.SAMN02745131_02844"/>
<dbReference type="SMART" id="SM00387">
    <property type="entry name" value="HATPase_c"/>
    <property type="match status" value="1"/>
</dbReference>
<dbReference type="PROSITE" id="PS50109">
    <property type="entry name" value="HIS_KIN"/>
    <property type="match status" value="1"/>
</dbReference>
<feature type="domain" description="Histidine kinase" evidence="4">
    <location>
        <begin position="291"/>
        <end position="482"/>
    </location>
</feature>
<evidence type="ECO:0000259" key="5">
    <source>
        <dbReference type="PROSITE" id="PS50112"/>
    </source>
</evidence>
<dbReference type="NCBIfam" id="TIGR00229">
    <property type="entry name" value="sensory_box"/>
    <property type="match status" value="2"/>
</dbReference>
<feature type="domain" description="PAC" evidence="6">
    <location>
        <begin position="210"/>
        <end position="268"/>
    </location>
</feature>
<evidence type="ECO:0000313" key="7">
    <source>
        <dbReference type="EMBL" id="SHF51761.1"/>
    </source>
</evidence>
<dbReference type="SMART" id="SM00086">
    <property type="entry name" value="PAC"/>
    <property type="match status" value="2"/>
</dbReference>
<dbReference type="AlphaFoldDB" id="A0A1M5CAN4"/>
<dbReference type="InterPro" id="IPR035965">
    <property type="entry name" value="PAS-like_dom_sf"/>
</dbReference>
<dbReference type="CDD" id="cd00130">
    <property type="entry name" value="PAS"/>
    <property type="match status" value="2"/>
</dbReference>
<dbReference type="Gene3D" id="3.30.565.10">
    <property type="entry name" value="Histidine kinase-like ATPase, C-terminal domain"/>
    <property type="match status" value="1"/>
</dbReference>
<dbReference type="InterPro" id="IPR011712">
    <property type="entry name" value="Sig_transdc_His_kin_sub3_dim/P"/>
</dbReference>
<dbReference type="InterPro" id="IPR000700">
    <property type="entry name" value="PAS-assoc_C"/>
</dbReference>
<keyword evidence="2" id="KW-0418">Kinase</keyword>
<feature type="domain" description="PAS" evidence="5">
    <location>
        <begin position="140"/>
        <end position="214"/>
    </location>
</feature>
<evidence type="ECO:0000259" key="4">
    <source>
        <dbReference type="PROSITE" id="PS50109"/>
    </source>
</evidence>
<dbReference type="EMBL" id="FQUU01000012">
    <property type="protein sequence ID" value="SHF51761.1"/>
    <property type="molecule type" value="Genomic_DNA"/>
</dbReference>
<evidence type="ECO:0000259" key="6">
    <source>
        <dbReference type="PROSITE" id="PS50113"/>
    </source>
</evidence>
<dbReference type="RefSeq" id="WP_072836002.1">
    <property type="nucleotide sequence ID" value="NZ_FQUU01000012.1"/>
</dbReference>
<evidence type="ECO:0000313" key="8">
    <source>
        <dbReference type="Proteomes" id="UP000184048"/>
    </source>
</evidence>
<accession>A0A1M5CAN4</accession>
<dbReference type="InterPro" id="IPR005467">
    <property type="entry name" value="His_kinase_dom"/>
</dbReference>
<dbReference type="OrthoDB" id="617348at2"/>
<reference evidence="7 8" key="1">
    <citation type="submission" date="2016-11" db="EMBL/GenBank/DDBJ databases">
        <authorList>
            <person name="Jaros S."/>
            <person name="Januszkiewicz K."/>
            <person name="Wedrychowicz H."/>
        </authorList>
    </citation>
    <scope>NUCLEOTIDE SEQUENCE [LARGE SCALE GENOMIC DNA]</scope>
    <source>
        <strain evidence="7 8">DSM 18119</strain>
    </source>
</reference>
<evidence type="ECO:0000256" key="2">
    <source>
        <dbReference type="ARBA" id="ARBA00022777"/>
    </source>
</evidence>
<dbReference type="InterPro" id="IPR001610">
    <property type="entry name" value="PAC"/>
</dbReference>
<dbReference type="InterPro" id="IPR003594">
    <property type="entry name" value="HATPase_dom"/>
</dbReference>
<dbReference type="InterPro" id="IPR013656">
    <property type="entry name" value="PAS_4"/>
</dbReference>
<dbReference type="PROSITE" id="PS50112">
    <property type="entry name" value="PAS"/>
    <property type="match status" value="2"/>
</dbReference>
<dbReference type="Gene3D" id="1.20.5.1930">
    <property type="match status" value="1"/>
</dbReference>
<dbReference type="Pfam" id="PF08448">
    <property type="entry name" value="PAS_4"/>
    <property type="match status" value="2"/>
</dbReference>
<dbReference type="Gene3D" id="3.30.450.20">
    <property type="entry name" value="PAS domain"/>
    <property type="match status" value="2"/>
</dbReference>